<accession>A0ABU0QE21</accession>
<proteinExistence type="inferred from homology"/>
<feature type="signal peptide" evidence="5">
    <location>
        <begin position="1"/>
        <end position="39"/>
    </location>
</feature>
<comment type="subcellular location">
    <subcellularLocation>
        <location evidence="1">Cell envelope</location>
    </subcellularLocation>
</comment>
<gene>
    <name evidence="6" type="ORF">QFZ56_007876</name>
</gene>
<evidence type="ECO:0000256" key="1">
    <source>
        <dbReference type="ARBA" id="ARBA00004196"/>
    </source>
</evidence>
<organism evidence="6 7">
    <name type="scientific">Streptomyces achromogenes</name>
    <dbReference type="NCBI Taxonomy" id="67255"/>
    <lineage>
        <taxon>Bacteria</taxon>
        <taxon>Bacillati</taxon>
        <taxon>Actinomycetota</taxon>
        <taxon>Actinomycetes</taxon>
        <taxon>Kitasatosporales</taxon>
        <taxon>Streptomycetaceae</taxon>
        <taxon>Streptomyces</taxon>
    </lineage>
</organism>
<feature type="compositionally biased region" description="Low complexity" evidence="4">
    <location>
        <begin position="277"/>
        <end position="292"/>
    </location>
</feature>
<keyword evidence="7" id="KW-1185">Reference proteome</keyword>
<dbReference type="Pfam" id="PF07161">
    <property type="entry name" value="LppX_LprAFG"/>
    <property type="match status" value="1"/>
</dbReference>
<keyword evidence="5" id="KW-0732">Signal</keyword>
<feature type="chain" id="PRO_5047453986" description="Lipoprotein" evidence="5">
    <location>
        <begin position="40"/>
        <end position="292"/>
    </location>
</feature>
<dbReference type="InterPro" id="IPR029046">
    <property type="entry name" value="LolA/LolB/LppX"/>
</dbReference>
<evidence type="ECO:0000256" key="4">
    <source>
        <dbReference type="SAM" id="MobiDB-lite"/>
    </source>
</evidence>
<comment type="caution">
    <text evidence="6">The sequence shown here is derived from an EMBL/GenBank/DDBJ whole genome shotgun (WGS) entry which is preliminary data.</text>
</comment>
<reference evidence="6 7" key="1">
    <citation type="submission" date="2023-07" db="EMBL/GenBank/DDBJ databases">
        <title>Comparative genomics of wheat-associated soil bacteria to identify genetic determinants of phenazine resistance.</title>
        <authorList>
            <person name="Mouncey N."/>
        </authorList>
    </citation>
    <scope>NUCLEOTIDE SEQUENCE [LARGE SCALE GENOMIC DNA]</scope>
    <source>
        <strain evidence="6 7">W4I19-2</strain>
    </source>
</reference>
<evidence type="ECO:0000313" key="7">
    <source>
        <dbReference type="Proteomes" id="UP001243364"/>
    </source>
</evidence>
<keyword evidence="3" id="KW-1003">Cell membrane</keyword>
<feature type="region of interest" description="Disordered" evidence="4">
    <location>
        <begin position="273"/>
        <end position="292"/>
    </location>
</feature>
<name>A0ABU0QE21_STRAH</name>
<evidence type="ECO:0000256" key="3">
    <source>
        <dbReference type="ARBA" id="ARBA00022475"/>
    </source>
</evidence>
<comment type="similarity">
    <text evidence="2">Belongs to the LppX/LprAFG lipoprotein family.</text>
</comment>
<dbReference type="EMBL" id="JAUSYA010000001">
    <property type="protein sequence ID" value="MDQ0688913.1"/>
    <property type="molecule type" value="Genomic_DNA"/>
</dbReference>
<evidence type="ECO:0000256" key="5">
    <source>
        <dbReference type="SAM" id="SignalP"/>
    </source>
</evidence>
<sequence>MEWELSNTMSINIDRYAPRRATRAVCAAALLTWAPVACASTSTDGSATTDTTKASSAAVTKAAKSAVGITSLHYRLSGTVPAKGRVTADASMTAQPPAMSMDLSTAASQGEGGQLRIRFTNKTMYVGGSAIHSEKLKGKHWLSAAPAIWGQGAADNQSYGVLPSQLQANPATQSTLLNGSKDLRAVGTETVDGVTTTHYKGTVNYDALSGERLDQFMQLEVSDPLTMDLWIDSKDRPKQFRLQAEHHDDTPTASAADTPLDLTVTFLDINQPATIKAPPADDTAPLAADTQH</sequence>
<dbReference type="Proteomes" id="UP001243364">
    <property type="component" value="Unassembled WGS sequence"/>
</dbReference>
<evidence type="ECO:0008006" key="8">
    <source>
        <dbReference type="Google" id="ProtNLM"/>
    </source>
</evidence>
<evidence type="ECO:0000256" key="2">
    <source>
        <dbReference type="ARBA" id="ARBA00009194"/>
    </source>
</evidence>
<evidence type="ECO:0000313" key="6">
    <source>
        <dbReference type="EMBL" id="MDQ0688913.1"/>
    </source>
</evidence>
<dbReference type="InterPro" id="IPR009830">
    <property type="entry name" value="LppX/LprAFG"/>
</dbReference>
<dbReference type="SUPFAM" id="SSF89392">
    <property type="entry name" value="Prokaryotic lipoproteins and lipoprotein localization factors"/>
    <property type="match status" value="1"/>
</dbReference>
<dbReference type="Gene3D" id="2.50.20.20">
    <property type="match status" value="1"/>
</dbReference>
<protein>
    <recommendedName>
        <fullName evidence="8">Lipoprotein</fullName>
    </recommendedName>
</protein>
<keyword evidence="3" id="KW-0472">Membrane</keyword>